<keyword evidence="3" id="KW-1185">Reference proteome</keyword>
<sequence>MRWSHAKPIAKYLCSFLKEFTKRTTHPPKTTGVAEQDPRILLVVLPPELNLNQPPSRPRLTTPTALPLSGPAVLSSDLRQTHSSTSSGSFSLSSLSSDLKRPLTLLLSTFSPITALEPDLPGTTTNASF</sequence>
<feature type="compositionally biased region" description="Low complexity" evidence="1">
    <location>
        <begin position="83"/>
        <end position="95"/>
    </location>
</feature>
<organism evidence="2 3">
    <name type="scientific">Puccinia triticina</name>
    <dbReference type="NCBI Taxonomy" id="208348"/>
    <lineage>
        <taxon>Eukaryota</taxon>
        <taxon>Fungi</taxon>
        <taxon>Dikarya</taxon>
        <taxon>Basidiomycota</taxon>
        <taxon>Pucciniomycotina</taxon>
        <taxon>Pucciniomycetes</taxon>
        <taxon>Pucciniales</taxon>
        <taxon>Pucciniaceae</taxon>
        <taxon>Puccinia</taxon>
    </lineage>
</organism>
<evidence type="ECO:0000256" key="1">
    <source>
        <dbReference type="SAM" id="MobiDB-lite"/>
    </source>
</evidence>
<name>A0ABY7D1Z7_9BASI</name>
<dbReference type="RefSeq" id="XP_053026698.1">
    <property type="nucleotide sequence ID" value="XM_053162935.1"/>
</dbReference>
<dbReference type="EMBL" id="CP110434">
    <property type="protein sequence ID" value="WAQ91143.1"/>
    <property type="molecule type" value="Genomic_DNA"/>
</dbReference>
<dbReference type="GeneID" id="77803819"/>
<reference evidence="2" key="1">
    <citation type="submission" date="2022-10" db="EMBL/GenBank/DDBJ databases">
        <title>Puccinia triticina Genome sequencing and assembly.</title>
        <authorList>
            <person name="Li C."/>
        </authorList>
    </citation>
    <scope>NUCLEOTIDE SEQUENCE</scope>
    <source>
        <strain evidence="2">Pt15</strain>
    </source>
</reference>
<dbReference type="Proteomes" id="UP001164743">
    <property type="component" value="Chromosome 14A"/>
</dbReference>
<feature type="region of interest" description="Disordered" evidence="1">
    <location>
        <begin position="49"/>
        <end position="95"/>
    </location>
</feature>
<accession>A0ABY7D1Z7</accession>
<proteinExistence type="predicted"/>
<evidence type="ECO:0000313" key="3">
    <source>
        <dbReference type="Proteomes" id="UP001164743"/>
    </source>
</evidence>
<gene>
    <name evidence="2" type="ORF">PtA15_14A23</name>
</gene>
<protein>
    <submittedName>
        <fullName evidence="2">Uncharacterized protein</fullName>
    </submittedName>
</protein>
<evidence type="ECO:0000313" key="2">
    <source>
        <dbReference type="EMBL" id="WAQ91143.1"/>
    </source>
</evidence>